<protein>
    <submittedName>
        <fullName evidence="1">54S ribosomal protein L3</fullName>
    </submittedName>
</protein>
<evidence type="ECO:0000313" key="2">
    <source>
        <dbReference type="Proteomes" id="UP001165960"/>
    </source>
</evidence>
<keyword evidence="1" id="KW-0687">Ribonucleoprotein</keyword>
<organism evidence="1 2">
    <name type="scientific">Entomophthora muscae</name>
    <dbReference type="NCBI Taxonomy" id="34485"/>
    <lineage>
        <taxon>Eukaryota</taxon>
        <taxon>Fungi</taxon>
        <taxon>Fungi incertae sedis</taxon>
        <taxon>Zoopagomycota</taxon>
        <taxon>Entomophthoromycotina</taxon>
        <taxon>Entomophthoromycetes</taxon>
        <taxon>Entomophthorales</taxon>
        <taxon>Entomophthoraceae</taxon>
        <taxon>Entomophthora</taxon>
    </lineage>
</organism>
<sequence>MRRDCTEERNDLSLGQYGQSASMHSPSGEYLSKAEPQKRTKARLSFSLKAEKFLFLLEDCQVTHLKTPEKDGYLALQIGAANVAQRKITKNLVGHFASNGVDPKRHLTEFKVSEDGVLPIGELFDFFWLAVAESLSLISLPYLIHCCESFNVGY</sequence>
<keyword evidence="1" id="KW-0689">Ribosomal protein</keyword>
<keyword evidence="2" id="KW-1185">Reference proteome</keyword>
<gene>
    <name evidence="1" type="primary">MRPL3</name>
    <name evidence="1" type="ORF">DSO57_1020958</name>
</gene>
<proteinExistence type="predicted"/>
<dbReference type="EMBL" id="QTSX02002940">
    <property type="protein sequence ID" value="KAJ9073022.1"/>
    <property type="molecule type" value="Genomic_DNA"/>
</dbReference>
<comment type="caution">
    <text evidence="1">The sequence shown here is derived from an EMBL/GenBank/DDBJ whole genome shotgun (WGS) entry which is preliminary data.</text>
</comment>
<evidence type="ECO:0000313" key="1">
    <source>
        <dbReference type="EMBL" id="KAJ9073022.1"/>
    </source>
</evidence>
<reference evidence="1" key="1">
    <citation type="submission" date="2022-04" db="EMBL/GenBank/DDBJ databases">
        <title>Genome of the entomopathogenic fungus Entomophthora muscae.</title>
        <authorList>
            <person name="Elya C."/>
            <person name="Lovett B.R."/>
            <person name="Lee E."/>
            <person name="Macias A.M."/>
            <person name="Hajek A.E."/>
            <person name="De Bivort B.L."/>
            <person name="Kasson M.T."/>
            <person name="De Fine Licht H.H."/>
            <person name="Stajich J.E."/>
        </authorList>
    </citation>
    <scope>NUCLEOTIDE SEQUENCE</scope>
    <source>
        <strain evidence="1">Berkeley</strain>
    </source>
</reference>
<name>A0ACC2TFJ7_9FUNG</name>
<dbReference type="Proteomes" id="UP001165960">
    <property type="component" value="Unassembled WGS sequence"/>
</dbReference>
<accession>A0ACC2TFJ7</accession>